<reference evidence="2 3" key="1">
    <citation type="journal article" date="2014" name="Agronomy (Basel)">
        <title>A Draft Genome Sequence for Ensete ventricosum, the Drought-Tolerant Tree Against Hunger.</title>
        <authorList>
            <person name="Harrison J."/>
            <person name="Moore K.A."/>
            <person name="Paszkiewicz K."/>
            <person name="Jones T."/>
            <person name="Grant M."/>
            <person name="Ambacheew D."/>
            <person name="Muzemil S."/>
            <person name="Studholme D.J."/>
        </authorList>
    </citation>
    <scope>NUCLEOTIDE SEQUENCE [LARGE SCALE GENOMIC DNA]</scope>
</reference>
<accession>A0A426YT34</accession>
<feature type="compositionally biased region" description="Acidic residues" evidence="1">
    <location>
        <begin position="77"/>
        <end position="90"/>
    </location>
</feature>
<evidence type="ECO:0000313" key="3">
    <source>
        <dbReference type="Proteomes" id="UP000287651"/>
    </source>
</evidence>
<sequence length="133" mass="14574">MMAGNAGQGWKMAATSVAAIVKWGNNGVSGEGAGDDTDRGREHWRRRREEGSEDIIDGEQRHQGLLMRRQRQGRGDEEVEAMTTTEEEVASIDGSSSNVRGGHWKEDDDSGRGFGDSWLWATEGWATVVKPLG</sequence>
<evidence type="ECO:0008006" key="4">
    <source>
        <dbReference type="Google" id="ProtNLM"/>
    </source>
</evidence>
<evidence type="ECO:0000313" key="2">
    <source>
        <dbReference type="EMBL" id="RRT54855.1"/>
    </source>
</evidence>
<organism evidence="2 3">
    <name type="scientific">Ensete ventricosum</name>
    <name type="common">Abyssinian banana</name>
    <name type="synonym">Musa ensete</name>
    <dbReference type="NCBI Taxonomy" id="4639"/>
    <lineage>
        <taxon>Eukaryota</taxon>
        <taxon>Viridiplantae</taxon>
        <taxon>Streptophyta</taxon>
        <taxon>Embryophyta</taxon>
        <taxon>Tracheophyta</taxon>
        <taxon>Spermatophyta</taxon>
        <taxon>Magnoliopsida</taxon>
        <taxon>Liliopsida</taxon>
        <taxon>Zingiberales</taxon>
        <taxon>Musaceae</taxon>
        <taxon>Ensete</taxon>
    </lineage>
</organism>
<dbReference type="AlphaFoldDB" id="A0A426YT34"/>
<evidence type="ECO:0000256" key="1">
    <source>
        <dbReference type="SAM" id="MobiDB-lite"/>
    </source>
</evidence>
<comment type="caution">
    <text evidence="2">The sequence shown here is derived from an EMBL/GenBank/DDBJ whole genome shotgun (WGS) entry which is preliminary data.</text>
</comment>
<proteinExistence type="predicted"/>
<feature type="region of interest" description="Disordered" evidence="1">
    <location>
        <begin position="25"/>
        <end position="110"/>
    </location>
</feature>
<name>A0A426YT34_ENSVE</name>
<dbReference type="Proteomes" id="UP000287651">
    <property type="component" value="Unassembled WGS sequence"/>
</dbReference>
<dbReference type="EMBL" id="AMZH03010382">
    <property type="protein sequence ID" value="RRT54855.1"/>
    <property type="molecule type" value="Genomic_DNA"/>
</dbReference>
<gene>
    <name evidence="2" type="ORF">B296_00019871</name>
</gene>
<protein>
    <recommendedName>
        <fullName evidence="4">DUF834 domain-containing protein</fullName>
    </recommendedName>
</protein>